<dbReference type="GeneID" id="93608841"/>
<dbReference type="InParanoid" id="I1BLT5"/>
<dbReference type="VEuPathDB" id="FungiDB:RO3G_01869"/>
<gene>
    <name evidence="1" type="ORF">RO3G_01869</name>
</gene>
<sequence>MSNYASSPFNERDLDTIDEITGKLEHICSNIFNLLTIMFVWFRSTLLDFPRVLIEDFLEGYPAIKK</sequence>
<organism evidence="1 2">
    <name type="scientific">Rhizopus delemar (strain RA 99-880 / ATCC MYA-4621 / FGSC 9543 / NRRL 43880)</name>
    <name type="common">Mucormycosis agent</name>
    <name type="synonym">Rhizopus arrhizus var. delemar</name>
    <dbReference type="NCBI Taxonomy" id="246409"/>
    <lineage>
        <taxon>Eukaryota</taxon>
        <taxon>Fungi</taxon>
        <taxon>Fungi incertae sedis</taxon>
        <taxon>Mucoromycota</taxon>
        <taxon>Mucoromycotina</taxon>
        <taxon>Mucoromycetes</taxon>
        <taxon>Mucorales</taxon>
        <taxon>Mucorineae</taxon>
        <taxon>Rhizopodaceae</taxon>
        <taxon>Rhizopus</taxon>
    </lineage>
</organism>
<evidence type="ECO:0000313" key="2">
    <source>
        <dbReference type="Proteomes" id="UP000009138"/>
    </source>
</evidence>
<protein>
    <submittedName>
        <fullName evidence="1">Uncharacterized protein</fullName>
    </submittedName>
</protein>
<dbReference type="Proteomes" id="UP000009138">
    <property type="component" value="Unassembled WGS sequence"/>
</dbReference>
<dbReference type="AlphaFoldDB" id="I1BLT5"/>
<dbReference type="EMBL" id="CH476732">
    <property type="protein sequence ID" value="EIE77165.1"/>
    <property type="molecule type" value="Genomic_DNA"/>
</dbReference>
<keyword evidence="2" id="KW-1185">Reference proteome</keyword>
<proteinExistence type="predicted"/>
<name>I1BLT5_RHIO9</name>
<evidence type="ECO:0000313" key="1">
    <source>
        <dbReference type="EMBL" id="EIE77165.1"/>
    </source>
</evidence>
<accession>I1BLT5</accession>
<dbReference type="RefSeq" id="XP_067512561.1">
    <property type="nucleotide sequence ID" value="XM_067656460.1"/>
</dbReference>
<reference evidence="1 2" key="1">
    <citation type="journal article" date="2009" name="PLoS Genet.">
        <title>Genomic analysis of the basal lineage fungus Rhizopus oryzae reveals a whole-genome duplication.</title>
        <authorList>
            <person name="Ma L.-J."/>
            <person name="Ibrahim A.S."/>
            <person name="Skory C."/>
            <person name="Grabherr M.G."/>
            <person name="Burger G."/>
            <person name="Butler M."/>
            <person name="Elias M."/>
            <person name="Idnurm A."/>
            <person name="Lang B.F."/>
            <person name="Sone T."/>
            <person name="Abe A."/>
            <person name="Calvo S.E."/>
            <person name="Corrochano L.M."/>
            <person name="Engels R."/>
            <person name="Fu J."/>
            <person name="Hansberg W."/>
            <person name="Kim J.-M."/>
            <person name="Kodira C.D."/>
            <person name="Koehrsen M.J."/>
            <person name="Liu B."/>
            <person name="Miranda-Saavedra D."/>
            <person name="O'Leary S."/>
            <person name="Ortiz-Castellanos L."/>
            <person name="Poulter R."/>
            <person name="Rodriguez-Romero J."/>
            <person name="Ruiz-Herrera J."/>
            <person name="Shen Y.-Q."/>
            <person name="Zeng Q."/>
            <person name="Galagan J."/>
            <person name="Birren B.W."/>
            <person name="Cuomo C.A."/>
            <person name="Wickes B.L."/>
        </authorList>
    </citation>
    <scope>NUCLEOTIDE SEQUENCE [LARGE SCALE GENOMIC DNA]</scope>
    <source>
        <strain evidence="2">RA 99-880 / ATCC MYA-4621 / FGSC 9543 / NRRL 43880</strain>
    </source>
</reference>